<sequence>MKFSRLSELTDLAAVAPSQNISPAHRLWIEQLRQIDAEAIGDNDDGSDVIFGLSQTPKSLPPHYFYDDRGSHLFEEICDLPEYYPTRTEASILRDCAGEIAQITGDCEIVELGSGSSTKTRILLDARMAQGLPLRYLPIDVSGGMLEASAKQLLADYPTLSIYGLVGTYEQALAQLPPPQLSERMICFLGSSLGNLNPAECDIFFSEITNALHPTEYFLLGIDLHKPTEILEPAYNDAQGVTAAFNLNCLQHLNWRFNGNFDLNKFAHVSFYNLEQRQIEMHLRCLESCTVTLKSLNLTVEFQEGETMMTEISRKFDLQEMSDYLWQSHGLATVRIWTDPNQWFGLMLCQLQPAIS</sequence>
<dbReference type="SUPFAM" id="SSF53335">
    <property type="entry name" value="S-adenosyl-L-methionine-dependent methyltransferases"/>
    <property type="match status" value="1"/>
</dbReference>
<dbReference type="PANTHER" id="PTHR43397">
    <property type="entry name" value="ERGOTHIONEINE BIOSYNTHESIS PROTEIN 1"/>
    <property type="match status" value="1"/>
</dbReference>
<dbReference type="AlphaFoldDB" id="A0A7C3VKH1"/>
<dbReference type="InterPro" id="IPR051128">
    <property type="entry name" value="EgtD_Methyltrsf_superfamily"/>
</dbReference>
<reference evidence="4" key="1">
    <citation type="journal article" date="2020" name="mSystems">
        <title>Genome- and Community-Level Interaction Insights into Carbon Utilization and Element Cycling Functions of Hydrothermarchaeota in Hydrothermal Sediment.</title>
        <authorList>
            <person name="Zhou Z."/>
            <person name="Liu Y."/>
            <person name="Xu W."/>
            <person name="Pan J."/>
            <person name="Luo Z.H."/>
            <person name="Li M."/>
        </authorList>
    </citation>
    <scope>NUCLEOTIDE SEQUENCE [LARGE SCALE GENOMIC DNA]</scope>
    <source>
        <strain evidence="4">SpSt-374</strain>
    </source>
</reference>
<dbReference type="InterPro" id="IPR019257">
    <property type="entry name" value="MeTrfase_dom"/>
</dbReference>
<keyword evidence="2 4" id="KW-0808">Transferase</keyword>
<evidence type="ECO:0000259" key="3">
    <source>
        <dbReference type="Pfam" id="PF10017"/>
    </source>
</evidence>
<dbReference type="Pfam" id="PF10017">
    <property type="entry name" value="Methyltransf_33"/>
    <property type="match status" value="1"/>
</dbReference>
<protein>
    <submittedName>
        <fullName evidence="4">L-histidine N(Alpha)-methyltransferase</fullName>
        <ecNumber evidence="4">2.1.1.44</ecNumber>
    </submittedName>
</protein>
<dbReference type="EC" id="2.1.1.44" evidence="4"/>
<dbReference type="InterPro" id="IPR029063">
    <property type="entry name" value="SAM-dependent_MTases_sf"/>
</dbReference>
<dbReference type="GO" id="GO:0052706">
    <property type="term" value="F:L-histidine N(alpha)-methyltransferase activity"/>
    <property type="evidence" value="ECO:0007669"/>
    <property type="project" value="UniProtKB-EC"/>
</dbReference>
<dbReference type="EMBL" id="DSPX01000041">
    <property type="protein sequence ID" value="HGF99897.1"/>
    <property type="molecule type" value="Genomic_DNA"/>
</dbReference>
<gene>
    <name evidence="4" type="primary">egtD</name>
    <name evidence="4" type="ORF">ENR15_04325</name>
</gene>
<proteinExistence type="predicted"/>
<organism evidence="4">
    <name type="scientific">Planktothricoides sp. SpSt-374</name>
    <dbReference type="NCBI Taxonomy" id="2282167"/>
    <lineage>
        <taxon>Bacteria</taxon>
        <taxon>Bacillati</taxon>
        <taxon>Cyanobacteriota</taxon>
        <taxon>Cyanophyceae</taxon>
        <taxon>Oscillatoriophycideae</taxon>
        <taxon>Oscillatoriales</taxon>
        <taxon>Oscillatoriaceae</taxon>
        <taxon>Planktothricoides</taxon>
    </lineage>
</organism>
<feature type="domain" description="Histidine-specific methyltransferase SAM-dependent" evidence="3">
    <location>
        <begin position="47"/>
        <end position="350"/>
    </location>
</feature>
<dbReference type="PANTHER" id="PTHR43397:SF1">
    <property type="entry name" value="ERGOTHIONEINE BIOSYNTHESIS PROTEIN 1"/>
    <property type="match status" value="1"/>
</dbReference>
<comment type="caution">
    <text evidence="4">The sequence shown here is derived from an EMBL/GenBank/DDBJ whole genome shotgun (WGS) entry which is preliminary data.</text>
</comment>
<evidence type="ECO:0000256" key="2">
    <source>
        <dbReference type="ARBA" id="ARBA00022679"/>
    </source>
</evidence>
<keyword evidence="1 4" id="KW-0489">Methyltransferase</keyword>
<dbReference type="NCBIfam" id="TIGR03438">
    <property type="entry name" value="egtD_ergothio"/>
    <property type="match status" value="1"/>
</dbReference>
<accession>A0A7C3VKH1</accession>
<dbReference type="InterPro" id="IPR017804">
    <property type="entry name" value="MeTrfase_EgtD-like"/>
</dbReference>
<dbReference type="Gene3D" id="3.40.50.150">
    <property type="entry name" value="Vaccinia Virus protein VP39"/>
    <property type="match status" value="1"/>
</dbReference>
<evidence type="ECO:0000256" key="1">
    <source>
        <dbReference type="ARBA" id="ARBA00022603"/>
    </source>
</evidence>
<dbReference type="PIRSF" id="PIRSF018005">
    <property type="entry name" value="UCP018005"/>
    <property type="match status" value="1"/>
</dbReference>
<dbReference type="InterPro" id="IPR035094">
    <property type="entry name" value="EgtD"/>
</dbReference>
<evidence type="ECO:0000313" key="4">
    <source>
        <dbReference type="EMBL" id="HGF99897.1"/>
    </source>
</evidence>
<name>A0A7C3VKH1_9CYAN</name>
<dbReference type="GO" id="GO:0032259">
    <property type="term" value="P:methylation"/>
    <property type="evidence" value="ECO:0007669"/>
    <property type="project" value="UniProtKB-KW"/>
</dbReference>